<accession>A0ABP4RY05</accession>
<reference evidence="3" key="1">
    <citation type="journal article" date="2019" name="Int. J. Syst. Evol. Microbiol.">
        <title>The Global Catalogue of Microorganisms (GCM) 10K type strain sequencing project: providing services to taxonomists for standard genome sequencing and annotation.</title>
        <authorList>
            <consortium name="The Broad Institute Genomics Platform"/>
            <consortium name="The Broad Institute Genome Sequencing Center for Infectious Disease"/>
            <person name="Wu L."/>
            <person name="Ma J."/>
        </authorList>
    </citation>
    <scope>NUCLEOTIDE SEQUENCE [LARGE SCALE GENOMIC DNA]</scope>
    <source>
        <strain evidence="3">JCM 15575</strain>
    </source>
</reference>
<comment type="similarity">
    <text evidence="1">Belongs to the ROK (NagC/XylR) family.</text>
</comment>
<dbReference type="Pfam" id="PF00480">
    <property type="entry name" value="ROK"/>
    <property type="match status" value="1"/>
</dbReference>
<gene>
    <name evidence="2" type="ORF">GCM10009807_04700</name>
</gene>
<dbReference type="PANTHER" id="PTHR18964">
    <property type="entry name" value="ROK (REPRESSOR, ORF, KINASE) FAMILY"/>
    <property type="match status" value="1"/>
</dbReference>
<dbReference type="PANTHER" id="PTHR18964:SF149">
    <property type="entry name" value="BIFUNCTIONAL UDP-N-ACETYLGLUCOSAMINE 2-EPIMERASE_N-ACETYLMANNOSAMINE KINASE"/>
    <property type="match status" value="1"/>
</dbReference>
<dbReference type="Gene3D" id="3.30.420.40">
    <property type="match status" value="2"/>
</dbReference>
<dbReference type="InterPro" id="IPR043129">
    <property type="entry name" value="ATPase_NBD"/>
</dbReference>
<proteinExistence type="inferred from homology"/>
<comment type="caution">
    <text evidence="2">The sequence shown here is derived from an EMBL/GenBank/DDBJ whole genome shotgun (WGS) entry which is preliminary data.</text>
</comment>
<keyword evidence="3" id="KW-1185">Reference proteome</keyword>
<sequence length="392" mass="40447">MLSYAWDAEVFTASDAMAAVGLTRSTTIDVIEELVEIGLLDELENARAVGDYRKGRPARRFRLRADAAVVVGIDLAPDHILTVVANLRGEVLVRRASHTDLAHDSPAERRDAAAAAVDDALLAAGRTRADVLSLCAGVPAPVDASGSSPAHRNGFWRRMNPDLSEMFGAWAPIVRVINDASLAAVAEGSVGAAAGVRDHVTLLCGRFLGAGVVVDGNLLRGAHGGVGEMVAFDHVAGVGGAGGLSERAAEWARESIAAGTVSPDSALMALPPSELTGAAVFRLAREGDADAARIVERAGHALSVITGVMGSLFDPRRVVVSGIDPVDAAQLVAAARESLPLELDLPAPELVASRLGLDVICTGAVSAALDAARSGVLDLADEPRRTALQRVG</sequence>
<name>A0ABP4RY05_9MICO</name>
<evidence type="ECO:0000256" key="1">
    <source>
        <dbReference type="ARBA" id="ARBA00006479"/>
    </source>
</evidence>
<evidence type="ECO:0000313" key="2">
    <source>
        <dbReference type="EMBL" id="GAA1663641.1"/>
    </source>
</evidence>
<dbReference type="EMBL" id="BAAAPK010000001">
    <property type="protein sequence ID" value="GAA1663641.1"/>
    <property type="molecule type" value="Genomic_DNA"/>
</dbReference>
<evidence type="ECO:0000313" key="3">
    <source>
        <dbReference type="Proteomes" id="UP001500596"/>
    </source>
</evidence>
<dbReference type="Proteomes" id="UP001500596">
    <property type="component" value="Unassembled WGS sequence"/>
</dbReference>
<organism evidence="2 3">
    <name type="scientific">Microbacterium lacus</name>
    <dbReference type="NCBI Taxonomy" id="415217"/>
    <lineage>
        <taxon>Bacteria</taxon>
        <taxon>Bacillati</taxon>
        <taxon>Actinomycetota</taxon>
        <taxon>Actinomycetes</taxon>
        <taxon>Micrococcales</taxon>
        <taxon>Microbacteriaceae</taxon>
        <taxon>Microbacterium</taxon>
    </lineage>
</organism>
<protein>
    <submittedName>
        <fullName evidence="2">ROK family protein</fullName>
    </submittedName>
</protein>
<dbReference type="SUPFAM" id="SSF53067">
    <property type="entry name" value="Actin-like ATPase domain"/>
    <property type="match status" value="1"/>
</dbReference>
<dbReference type="InterPro" id="IPR000600">
    <property type="entry name" value="ROK"/>
</dbReference>